<dbReference type="InterPro" id="IPR000433">
    <property type="entry name" value="Znf_ZZ"/>
</dbReference>
<feature type="domain" description="ZZ-type" evidence="6">
    <location>
        <begin position="82"/>
        <end position="139"/>
    </location>
</feature>
<evidence type="ECO:0000256" key="3">
    <source>
        <dbReference type="ARBA" id="ARBA00022833"/>
    </source>
</evidence>
<dbReference type="Pfam" id="PF24355">
    <property type="entry name" value="DUF7514"/>
    <property type="match status" value="1"/>
</dbReference>
<keyword evidence="8" id="KW-1185">Reference proteome</keyword>
<evidence type="ECO:0000256" key="2">
    <source>
        <dbReference type="ARBA" id="ARBA00022771"/>
    </source>
</evidence>
<dbReference type="InterPro" id="IPR043145">
    <property type="entry name" value="Znf_ZZ_sf"/>
</dbReference>
<protein>
    <recommendedName>
        <fullName evidence="6">ZZ-type domain-containing protein</fullName>
    </recommendedName>
</protein>
<proteinExistence type="predicted"/>
<dbReference type="AlphaFoldDB" id="A0A3N4LJD1"/>
<reference evidence="7 8" key="1">
    <citation type="journal article" date="2018" name="Nat. Ecol. Evol.">
        <title>Pezizomycetes genomes reveal the molecular basis of ectomycorrhizal truffle lifestyle.</title>
        <authorList>
            <person name="Murat C."/>
            <person name="Payen T."/>
            <person name="Noel B."/>
            <person name="Kuo A."/>
            <person name="Morin E."/>
            <person name="Chen J."/>
            <person name="Kohler A."/>
            <person name="Krizsan K."/>
            <person name="Balestrini R."/>
            <person name="Da Silva C."/>
            <person name="Montanini B."/>
            <person name="Hainaut M."/>
            <person name="Levati E."/>
            <person name="Barry K.W."/>
            <person name="Belfiori B."/>
            <person name="Cichocki N."/>
            <person name="Clum A."/>
            <person name="Dockter R.B."/>
            <person name="Fauchery L."/>
            <person name="Guy J."/>
            <person name="Iotti M."/>
            <person name="Le Tacon F."/>
            <person name="Lindquist E.A."/>
            <person name="Lipzen A."/>
            <person name="Malagnac F."/>
            <person name="Mello A."/>
            <person name="Molinier V."/>
            <person name="Miyauchi S."/>
            <person name="Poulain J."/>
            <person name="Riccioni C."/>
            <person name="Rubini A."/>
            <person name="Sitrit Y."/>
            <person name="Splivallo R."/>
            <person name="Traeger S."/>
            <person name="Wang M."/>
            <person name="Zifcakova L."/>
            <person name="Wipf D."/>
            <person name="Zambonelli A."/>
            <person name="Paolocci F."/>
            <person name="Nowrousian M."/>
            <person name="Ottonello S."/>
            <person name="Baldrian P."/>
            <person name="Spatafora J.W."/>
            <person name="Henrissat B."/>
            <person name="Nagy L.G."/>
            <person name="Aury J.M."/>
            <person name="Wincker P."/>
            <person name="Grigoriev I.V."/>
            <person name="Bonfante P."/>
            <person name="Martin F.M."/>
        </authorList>
    </citation>
    <scope>NUCLEOTIDE SEQUENCE [LARGE SCALE GENOMIC DNA]</scope>
    <source>
        <strain evidence="7 8">ATCC MYA-4762</strain>
    </source>
</reference>
<name>A0A3N4LJD1_9PEZI</name>
<dbReference type="Gene3D" id="3.30.60.90">
    <property type="match status" value="2"/>
</dbReference>
<dbReference type="PROSITE" id="PS01357">
    <property type="entry name" value="ZF_ZZ_1"/>
    <property type="match status" value="1"/>
</dbReference>
<dbReference type="InParanoid" id="A0A3N4LJD1"/>
<keyword evidence="3" id="KW-0862">Zinc</keyword>
<feature type="region of interest" description="Disordered" evidence="5">
    <location>
        <begin position="1"/>
        <end position="48"/>
    </location>
</feature>
<evidence type="ECO:0000256" key="5">
    <source>
        <dbReference type="SAM" id="MobiDB-lite"/>
    </source>
</evidence>
<dbReference type="SUPFAM" id="SSF57850">
    <property type="entry name" value="RING/U-box"/>
    <property type="match status" value="2"/>
</dbReference>
<dbReference type="GO" id="GO:0008270">
    <property type="term" value="F:zinc ion binding"/>
    <property type="evidence" value="ECO:0007669"/>
    <property type="project" value="UniProtKB-KW"/>
</dbReference>
<dbReference type="InterPro" id="IPR055936">
    <property type="entry name" value="DUF7514"/>
</dbReference>
<dbReference type="PROSITE" id="PS50135">
    <property type="entry name" value="ZF_ZZ_2"/>
    <property type="match status" value="1"/>
</dbReference>
<evidence type="ECO:0000313" key="7">
    <source>
        <dbReference type="EMBL" id="RPB22876.1"/>
    </source>
</evidence>
<organism evidence="7 8">
    <name type="scientific">Terfezia boudieri ATCC MYA-4762</name>
    <dbReference type="NCBI Taxonomy" id="1051890"/>
    <lineage>
        <taxon>Eukaryota</taxon>
        <taxon>Fungi</taxon>
        <taxon>Dikarya</taxon>
        <taxon>Ascomycota</taxon>
        <taxon>Pezizomycotina</taxon>
        <taxon>Pezizomycetes</taxon>
        <taxon>Pezizales</taxon>
        <taxon>Pezizaceae</taxon>
        <taxon>Terfezia</taxon>
    </lineage>
</organism>
<sequence length="413" mass="45634">MPVESTDRSTGTGRFSFFTLPSRKGHGHSYSQSSLHRPQSAGPASGAYPQYGPPCAGWPTESTPLTSYTAHPLPPPYPGQPREGYTCDVCRTDLTYRPRIKCYECPNYDICSTCYLARRAAPPPHEPWHKQQTVPPAQPLRQNPKAGTGFNCDSCGVDTSAAPRARCLECINLDLCGDCHIIQACGPPGQGHVPTHKMNVITDWQPETTQPLVGDDYYPSNLYLDMIEAIFNFIHKNYNPPPGNGVGEAGFGSTSSSSVSTGVFGSEAAVPREQRVEFEVLEATKLARFYRAMGMIDKENSYLAPASTLSRIYSRLGLEYVLIPSPSLRARLSDRVFPWQVDHLDTTPTEPALTRAGFRRSFVLGTFLNPEGTFFILQNLLSTGMLVNPISGVPFRRVWVIAIEGMWFQIFET</sequence>
<dbReference type="EMBL" id="ML121549">
    <property type="protein sequence ID" value="RPB22876.1"/>
    <property type="molecule type" value="Genomic_DNA"/>
</dbReference>
<dbReference type="Proteomes" id="UP000267821">
    <property type="component" value="Unassembled WGS sequence"/>
</dbReference>
<evidence type="ECO:0000256" key="4">
    <source>
        <dbReference type="PROSITE-ProRule" id="PRU00228"/>
    </source>
</evidence>
<evidence type="ECO:0000313" key="8">
    <source>
        <dbReference type="Proteomes" id="UP000267821"/>
    </source>
</evidence>
<dbReference type="OrthoDB" id="661148at2759"/>
<accession>A0A3N4LJD1</accession>
<dbReference type="SMART" id="SM00291">
    <property type="entry name" value="ZnF_ZZ"/>
    <property type="match status" value="2"/>
</dbReference>
<evidence type="ECO:0000256" key="1">
    <source>
        <dbReference type="ARBA" id="ARBA00022723"/>
    </source>
</evidence>
<keyword evidence="2 4" id="KW-0863">Zinc-finger</keyword>
<evidence type="ECO:0000259" key="6">
    <source>
        <dbReference type="PROSITE" id="PS50135"/>
    </source>
</evidence>
<dbReference type="Pfam" id="PF00569">
    <property type="entry name" value="ZZ"/>
    <property type="match status" value="2"/>
</dbReference>
<dbReference type="STRING" id="1051890.A0A3N4LJD1"/>
<gene>
    <name evidence="7" type="ORF">L211DRAFT_308214</name>
</gene>
<keyword evidence="1" id="KW-0479">Metal-binding</keyword>